<organism evidence="1 2">
    <name type="scientific">Rhodococcoides kyotonense</name>
    <dbReference type="NCBI Taxonomy" id="398843"/>
    <lineage>
        <taxon>Bacteria</taxon>
        <taxon>Bacillati</taxon>
        <taxon>Actinomycetota</taxon>
        <taxon>Actinomycetes</taxon>
        <taxon>Mycobacteriales</taxon>
        <taxon>Nocardiaceae</taxon>
        <taxon>Rhodococcoides</taxon>
    </lineage>
</organism>
<evidence type="ECO:0000313" key="1">
    <source>
        <dbReference type="EMBL" id="OAK51616.1"/>
    </source>
</evidence>
<reference evidence="1 2" key="1">
    <citation type="submission" date="2016-03" db="EMBL/GenBank/DDBJ databases">
        <title>Genome sequence of Rhodococcus kyotonensis KB10.</title>
        <authorList>
            <person name="Jeong H."/>
            <person name="Hong C.E."/>
            <person name="Jo S.H."/>
            <person name="Park J.M."/>
        </authorList>
    </citation>
    <scope>NUCLEOTIDE SEQUENCE [LARGE SCALE GENOMIC DNA]</scope>
    <source>
        <strain evidence="1 2">KB10</strain>
    </source>
</reference>
<evidence type="ECO:0000313" key="2">
    <source>
        <dbReference type="Proteomes" id="UP000077519"/>
    </source>
</evidence>
<proteinExistence type="predicted"/>
<name>A0A177Y7W6_9NOCA</name>
<dbReference type="EMBL" id="LVHI01000038">
    <property type="protein sequence ID" value="OAK51616.1"/>
    <property type="molecule type" value="Genomic_DNA"/>
</dbReference>
<comment type="caution">
    <text evidence="1">The sequence shown here is derived from an EMBL/GenBank/DDBJ whole genome shotgun (WGS) entry which is preliminary data.</text>
</comment>
<sequence length="367" mass="39034">MDKRQSIASTGVDAIKALTPDRDVSSAWAGAQKKCFDAGAAYLAAMDQFDGVATPAAQAAFDNATRALGEASRAVDAFYEAHRTDLEQARAMLAATPRLAQDAKALAQKAQMAVADADEKFIGYPSIRAAWSSVDAAVAALDAAMASQNALGARAAASDLRDASSALEAAIDAAPAREREARSALASVRTRLEAVRTRSERLAPAFSTLLREFNVASSADLSGNEKASDRHIEQAAEDMSAARAAADSGNPEQALDYITQARAHLSDAEELVDAVTDRVDLLRAVKANPREKEQAVRFKLRDAQQLALNRGLVAEWGSVLDAQLARIERASTALTGTHPDYWSYLQDLDSISGFIAGVIDRMRASAR</sequence>
<dbReference type="RefSeq" id="WP_068431020.1">
    <property type="nucleotide sequence ID" value="NZ_LVHI01000038.1"/>
</dbReference>
<protein>
    <submittedName>
        <fullName evidence="1">Uncharacterized protein</fullName>
    </submittedName>
</protein>
<gene>
    <name evidence="1" type="ORF">A3K89_11210</name>
</gene>
<keyword evidence="2" id="KW-1185">Reference proteome</keyword>
<dbReference type="Proteomes" id="UP000077519">
    <property type="component" value="Unassembled WGS sequence"/>
</dbReference>
<dbReference type="AlphaFoldDB" id="A0A177Y7W6"/>
<accession>A0A177Y7W6</accession>